<sequence length="70" mass="7182">MPARGTSTPSGGSSGFAEWSASGGPRGVQPAVDIDRGWSRPILGVSDKPQGKASNRPRGTPHTGGVRRRA</sequence>
<feature type="region of interest" description="Disordered" evidence="1">
    <location>
        <begin position="1"/>
        <end position="70"/>
    </location>
</feature>
<keyword evidence="3" id="KW-1185">Reference proteome</keyword>
<protein>
    <submittedName>
        <fullName evidence="2">Uncharacterized protein</fullName>
    </submittedName>
</protein>
<evidence type="ECO:0000313" key="2">
    <source>
        <dbReference type="EMBL" id="QJW94617.1"/>
    </source>
</evidence>
<accession>A0A6M5YKR3</accession>
<feature type="compositionally biased region" description="Low complexity" evidence="1">
    <location>
        <begin position="1"/>
        <end position="11"/>
    </location>
</feature>
<dbReference type="KEGG" id="ftj:FTUN_2139"/>
<evidence type="ECO:0000256" key="1">
    <source>
        <dbReference type="SAM" id="MobiDB-lite"/>
    </source>
</evidence>
<reference evidence="3" key="1">
    <citation type="submission" date="2020-05" db="EMBL/GenBank/DDBJ databases">
        <title>Frigoriglobus tundricola gen. nov., sp. nov., a psychrotolerant cellulolytic planctomycete of the family Gemmataceae with two divergent copies of 16S rRNA gene.</title>
        <authorList>
            <person name="Kulichevskaya I.S."/>
            <person name="Ivanova A.A."/>
            <person name="Naumoff D.G."/>
            <person name="Beletsky A.V."/>
            <person name="Rijpstra W.I.C."/>
            <person name="Sinninghe Damste J.S."/>
            <person name="Mardanov A.V."/>
            <person name="Ravin N.V."/>
            <person name="Dedysh S.N."/>
        </authorList>
    </citation>
    <scope>NUCLEOTIDE SEQUENCE [LARGE SCALE GENOMIC DNA]</scope>
    <source>
        <strain evidence="3">PL17</strain>
    </source>
</reference>
<dbReference type="AlphaFoldDB" id="A0A6M5YKR3"/>
<dbReference type="Proteomes" id="UP000503447">
    <property type="component" value="Chromosome"/>
</dbReference>
<dbReference type="EMBL" id="CP053452">
    <property type="protein sequence ID" value="QJW94617.1"/>
    <property type="molecule type" value="Genomic_DNA"/>
</dbReference>
<organism evidence="2 3">
    <name type="scientific">Frigoriglobus tundricola</name>
    <dbReference type="NCBI Taxonomy" id="2774151"/>
    <lineage>
        <taxon>Bacteria</taxon>
        <taxon>Pseudomonadati</taxon>
        <taxon>Planctomycetota</taxon>
        <taxon>Planctomycetia</taxon>
        <taxon>Gemmatales</taxon>
        <taxon>Gemmataceae</taxon>
        <taxon>Frigoriglobus</taxon>
    </lineage>
</organism>
<proteinExistence type="predicted"/>
<evidence type="ECO:0000313" key="3">
    <source>
        <dbReference type="Proteomes" id="UP000503447"/>
    </source>
</evidence>
<name>A0A6M5YKR3_9BACT</name>
<gene>
    <name evidence="2" type="ORF">FTUN_2139</name>
</gene>